<evidence type="ECO:0000256" key="3">
    <source>
        <dbReference type="ARBA" id="ARBA00022475"/>
    </source>
</evidence>
<dbReference type="PATRIC" id="fig|1056511.3.peg.2639"/>
<comment type="caution">
    <text evidence="16">The sequence shown here is derived from an EMBL/GenBank/DDBJ whole genome shotgun (WGS) entry which is preliminary data.</text>
</comment>
<evidence type="ECO:0000256" key="5">
    <source>
        <dbReference type="ARBA" id="ARBA00022692"/>
    </source>
</evidence>
<keyword evidence="3 13" id="KW-1003">Cell membrane</keyword>
<dbReference type="Gene3D" id="1.10.10.880">
    <property type="entry name" value="Anti sigma-E protein RseA, N-terminal domain"/>
    <property type="match status" value="1"/>
</dbReference>
<feature type="domain" description="Anti sigma-E protein RseA C-terminal" evidence="15">
    <location>
        <begin position="146"/>
        <end position="202"/>
    </location>
</feature>
<dbReference type="InterPro" id="IPR052383">
    <property type="entry name" value="Anti-sigma-E_RseA-like"/>
</dbReference>
<evidence type="ECO:0000313" key="17">
    <source>
        <dbReference type="Proteomes" id="UP000011134"/>
    </source>
</evidence>
<dbReference type="InterPro" id="IPR005572">
    <property type="entry name" value="Anti-sigma_E_RseA_N"/>
</dbReference>
<evidence type="ECO:0000256" key="8">
    <source>
        <dbReference type="ARBA" id="ARBA00023136"/>
    </source>
</evidence>
<dbReference type="GO" id="GO:0005886">
    <property type="term" value="C:plasma membrane"/>
    <property type="evidence" value="ECO:0007669"/>
    <property type="project" value="UniProtKB-SubCell"/>
</dbReference>
<comment type="subcellular location">
    <subcellularLocation>
        <location evidence="1">Cell inner membrane</location>
        <topology evidence="1">Single-pass type II membrane protein</topology>
    </subcellularLocation>
</comment>
<evidence type="ECO:0000256" key="7">
    <source>
        <dbReference type="ARBA" id="ARBA00022989"/>
    </source>
</evidence>
<comment type="similarity">
    <text evidence="2 13">Belongs to the RseA family.</text>
</comment>
<dbReference type="PANTHER" id="PTHR38104:SF1">
    <property type="entry name" value="ANTI-SIGMA-E FACTOR RSEA"/>
    <property type="match status" value="1"/>
</dbReference>
<evidence type="ECO:0000259" key="15">
    <source>
        <dbReference type="Pfam" id="PF03873"/>
    </source>
</evidence>
<evidence type="ECO:0000259" key="14">
    <source>
        <dbReference type="Pfam" id="PF03872"/>
    </source>
</evidence>
<accession>L8JAV9</accession>
<dbReference type="Gene3D" id="1.20.5.3960">
    <property type="match status" value="1"/>
</dbReference>
<evidence type="ECO:0000313" key="16">
    <source>
        <dbReference type="EMBL" id="ELR65358.1"/>
    </source>
</evidence>
<keyword evidence="4 13" id="KW-0997">Cell inner membrane</keyword>
<protein>
    <recommendedName>
        <fullName evidence="9 13">Anti-sigma-E factor RseA</fullName>
    </recommendedName>
    <alternativeName>
        <fullName evidence="10 13">Regulator of SigE</fullName>
    </alternativeName>
    <alternativeName>
        <fullName evidence="12 13">Sigma-E anti-sigma factor RseA</fullName>
    </alternativeName>
    <alternativeName>
        <fullName evidence="11 13">Sigma-E factor negative regulatory protein</fullName>
    </alternativeName>
</protein>
<dbReference type="Proteomes" id="UP000011134">
    <property type="component" value="Unassembled WGS sequence"/>
</dbReference>
<name>L8JAV9_9GAMM</name>
<evidence type="ECO:0000256" key="1">
    <source>
        <dbReference type="ARBA" id="ARBA00004249"/>
    </source>
</evidence>
<dbReference type="InterPro" id="IPR036147">
    <property type="entry name" value="Anti-sigma_E_RseA_N_sf"/>
</dbReference>
<evidence type="ECO:0000256" key="6">
    <source>
        <dbReference type="ARBA" id="ARBA00022968"/>
    </source>
</evidence>
<evidence type="ECO:0000256" key="12">
    <source>
        <dbReference type="ARBA" id="ARBA00078749"/>
    </source>
</evidence>
<comment type="subunit">
    <text evidence="13">Interacts 1:1 with ECF RNA polymerase sigma-E (RpoE); this inhibits the interaction of sigma-E with the RNA polymerase catalytic core and leads to a decreased expression of sigma-E-regulated genes. Interacts with RseB.</text>
</comment>
<feature type="domain" description="Anti sigma-E protein RseA N-terminal" evidence="14">
    <location>
        <begin position="1"/>
        <end position="100"/>
    </location>
</feature>
<sequence>MADKEKISALLDGEELDQSIINALAVDDDSQQSWQNFNLIGDVMRGEAPQNKDWDIAASVAMALENEPAHTGIVETEPAPVVQLQTVRETIESQPTPQLAKRTMPTWLTQFGQVAMAACVSLAVIVGVQQYNGGDDSVVNSPADSQLPVLQTIPFSGSAEPVSLTRDSVRTNNHNGPSEAQVMEQRRRINAMLQDYELQLRLNAEDGSIDKSLLETN</sequence>
<keyword evidence="6" id="KW-0735">Signal-anchor</keyword>
<dbReference type="InterPro" id="IPR005573">
    <property type="entry name" value="Anti-sigma_E_RseA_C"/>
</dbReference>
<dbReference type="CDD" id="cd16328">
    <property type="entry name" value="RseA_N"/>
    <property type="match status" value="1"/>
</dbReference>
<dbReference type="OrthoDB" id="6194196at2"/>
<keyword evidence="17" id="KW-1185">Reference proteome</keyword>
<evidence type="ECO:0000256" key="4">
    <source>
        <dbReference type="ARBA" id="ARBA00022519"/>
    </source>
</evidence>
<dbReference type="Pfam" id="PF03872">
    <property type="entry name" value="RseA_N"/>
    <property type="match status" value="1"/>
</dbReference>
<dbReference type="FunFam" id="1.20.5.3960:FF:000001">
    <property type="entry name" value="Anti-sigma-E factor RseA"/>
    <property type="match status" value="1"/>
</dbReference>
<keyword evidence="5" id="KW-0812">Transmembrane</keyword>
<dbReference type="SUPFAM" id="SSF89069">
    <property type="entry name" value="N-terminal, cytoplasmic domain of anti-sigmaE factor RseA"/>
    <property type="match status" value="1"/>
</dbReference>
<dbReference type="InterPro" id="IPR026279">
    <property type="entry name" value="RseA"/>
</dbReference>
<dbReference type="RefSeq" id="WP_007466373.1">
    <property type="nucleotide sequence ID" value="NZ_AMZO01000019.1"/>
</dbReference>
<dbReference type="GO" id="GO:0016989">
    <property type="term" value="F:sigma factor antagonist activity"/>
    <property type="evidence" value="ECO:0007669"/>
    <property type="project" value="InterPro"/>
</dbReference>
<organism evidence="16 17">
    <name type="scientific">Photobacterium marinum</name>
    <dbReference type="NCBI Taxonomy" id="1056511"/>
    <lineage>
        <taxon>Bacteria</taxon>
        <taxon>Pseudomonadati</taxon>
        <taxon>Pseudomonadota</taxon>
        <taxon>Gammaproteobacteria</taxon>
        <taxon>Vibrionales</taxon>
        <taxon>Vibrionaceae</taxon>
        <taxon>Photobacterium</taxon>
    </lineage>
</organism>
<dbReference type="Pfam" id="PF03873">
    <property type="entry name" value="RseA_C"/>
    <property type="match status" value="1"/>
</dbReference>
<dbReference type="PANTHER" id="PTHR38104">
    <property type="match status" value="1"/>
</dbReference>
<evidence type="ECO:0000256" key="11">
    <source>
        <dbReference type="ARBA" id="ARBA00078210"/>
    </source>
</evidence>
<evidence type="ECO:0000256" key="2">
    <source>
        <dbReference type="ARBA" id="ARBA00005837"/>
    </source>
</evidence>
<keyword evidence="7" id="KW-1133">Transmembrane helix</keyword>
<evidence type="ECO:0000256" key="13">
    <source>
        <dbReference type="PIRNR" id="PIRNR016938"/>
    </source>
</evidence>
<reference evidence="16 17" key="1">
    <citation type="submission" date="2012-12" db="EMBL/GenBank/DDBJ databases">
        <title>Genome Assembly of Photobacterium sp. AK15.</title>
        <authorList>
            <person name="Khatri I."/>
            <person name="Vaidya B."/>
            <person name="Srinivas T.N.R."/>
            <person name="Subramanian S."/>
            <person name="Pinnaka A."/>
        </authorList>
    </citation>
    <scope>NUCLEOTIDE SEQUENCE [LARGE SCALE GENOMIC DNA]</scope>
    <source>
        <strain evidence="16 17">AK15</strain>
    </source>
</reference>
<evidence type="ECO:0000256" key="10">
    <source>
        <dbReference type="ARBA" id="ARBA00075703"/>
    </source>
</evidence>
<dbReference type="EMBL" id="AMZO01000019">
    <property type="protein sequence ID" value="ELR65358.1"/>
    <property type="molecule type" value="Genomic_DNA"/>
</dbReference>
<comment type="function">
    <text evidence="13">An anti-sigma factor for extracytoplasmic function (ECF) sigma factor sigma-E (RpoE). ECF sigma factors are held in an inactive form by an anti-sigma factor until released by regulated intramembrane proteolysis (RIP). RIP occurs when an extracytoplasmic signal triggers a concerted proteolytic cascade to transmit information and elicit cellular responses. The membrane-spanning regulatory substrate protein is first cut periplasmically (site-1 protease, S1P, DegS), then within the membrane itself (site-2 protease, S2P, RseP), while cytoplasmic proteases finish degrading the anti-sigma factor, liberating sigma-E.</text>
</comment>
<gene>
    <name evidence="16" type="ORF">C942_01146</name>
</gene>
<dbReference type="AlphaFoldDB" id="L8JAV9"/>
<evidence type="ECO:0000256" key="9">
    <source>
        <dbReference type="ARBA" id="ARBA00069293"/>
    </source>
</evidence>
<proteinExistence type="inferred from homology"/>
<dbReference type="PIRSF" id="PIRSF016938">
    <property type="entry name" value="RseA"/>
    <property type="match status" value="1"/>
</dbReference>
<keyword evidence="8 13" id="KW-0472">Membrane</keyword>